<dbReference type="NCBIfam" id="TIGR00663">
    <property type="entry name" value="dnan"/>
    <property type="match status" value="1"/>
</dbReference>
<evidence type="ECO:0000256" key="3">
    <source>
        <dbReference type="ARBA" id="ARBA00022490"/>
    </source>
</evidence>
<dbReference type="GO" id="GO:0008408">
    <property type="term" value="F:3'-5' exonuclease activity"/>
    <property type="evidence" value="ECO:0007669"/>
    <property type="project" value="InterPro"/>
</dbReference>
<keyword evidence="4 9" id="KW-0808">Transferase</keyword>
<dbReference type="Proteomes" id="UP000811545">
    <property type="component" value="Unassembled WGS sequence"/>
</dbReference>
<keyword evidence="5 9" id="KW-0548">Nucleotidyltransferase</keyword>
<dbReference type="GO" id="GO:0006271">
    <property type="term" value="P:DNA strand elongation involved in DNA replication"/>
    <property type="evidence" value="ECO:0007669"/>
    <property type="project" value="TreeGrafter"/>
</dbReference>
<dbReference type="Pfam" id="PF02767">
    <property type="entry name" value="DNA_pol3_beta_2"/>
    <property type="match status" value="1"/>
</dbReference>
<dbReference type="GO" id="GO:0005737">
    <property type="term" value="C:cytoplasm"/>
    <property type="evidence" value="ECO:0007669"/>
    <property type="project" value="UniProtKB-SubCell"/>
</dbReference>
<reference evidence="13 14" key="1">
    <citation type="journal article" date="2021" name="bioRxiv">
        <title>Unique metabolic strategies in Hadean analogues reveal hints for primordial physiology.</title>
        <authorList>
            <person name="Nobu M.K."/>
            <person name="Nakai R."/>
            <person name="Tamazawa S."/>
            <person name="Mori H."/>
            <person name="Toyoda A."/>
            <person name="Ijiri A."/>
            <person name="Suzuki S."/>
            <person name="Kurokawa K."/>
            <person name="Kamagata Y."/>
            <person name="Tamaki H."/>
        </authorList>
    </citation>
    <scope>NUCLEOTIDE SEQUENCE [LARGE SCALE GENOMIC DNA]</scope>
    <source>
        <strain evidence="13">BS525</strain>
    </source>
</reference>
<dbReference type="CDD" id="cd00140">
    <property type="entry name" value="beta_clamp"/>
    <property type="match status" value="1"/>
</dbReference>
<proteinExistence type="inferred from homology"/>
<organism evidence="13 14">
    <name type="scientific">Psychracetigena formicireducens</name>
    <dbReference type="NCBI Taxonomy" id="2986056"/>
    <lineage>
        <taxon>Bacteria</taxon>
        <taxon>Bacillati</taxon>
        <taxon>Candidatus Lithacetigenota</taxon>
        <taxon>Candidatus Psychracetigena</taxon>
    </lineage>
</organism>
<accession>A0A9E2BHW7</accession>
<sequence>MNEPVEIKVKRKLLSSALDKTSLSLPAGKTTYPYLSQVLLEYNNEKIKLTATDLKKAITTSILYNCESEGSILFPGKLVSDILRKLNEEEVSLFLNGNQLILKTDKSSFSFQLMSVEEFPIIPFAEEARELKISQTVLTTILRQGLFSASKDIEREGLSGALLTNNKNLFRVVSTDGHRLSIGEGELISFPTQNLFAMISATDLRLVEFLNSGEDVSIRWDQKQVDFIQGNTHMTFKLLGAKFPPYEEVIPRSCTTILNIKTQPLVQSLDRLTTLNQHEPIKFSLGDTLTLTVNVAGVGEGIETVEAVEFTGNKLDVFINPRYFIEALKNSNSDTLFFGFNSSQSPILLTNQKIPRTDDLVGGYYLALIMPMQI</sequence>
<dbReference type="InterPro" id="IPR001001">
    <property type="entry name" value="DNA_polIII_beta"/>
</dbReference>
<evidence type="ECO:0000259" key="12">
    <source>
        <dbReference type="Pfam" id="PF02768"/>
    </source>
</evidence>
<dbReference type="InterPro" id="IPR022637">
    <property type="entry name" value="DNA_polIII_beta_cen"/>
</dbReference>
<evidence type="ECO:0000256" key="4">
    <source>
        <dbReference type="ARBA" id="ARBA00022679"/>
    </source>
</evidence>
<name>A0A9E2BHW7_PSYF1</name>
<comment type="similarity">
    <text evidence="2 9">Belongs to the beta sliding clamp family.</text>
</comment>
<dbReference type="AlphaFoldDB" id="A0A9E2BHW7"/>
<dbReference type="Gene3D" id="3.10.150.10">
    <property type="entry name" value="DNA Polymerase III, subunit A, domain 2"/>
    <property type="match status" value="1"/>
</dbReference>
<dbReference type="InterPro" id="IPR046938">
    <property type="entry name" value="DNA_clamp_sf"/>
</dbReference>
<dbReference type="InterPro" id="IPR022634">
    <property type="entry name" value="DNA_polIII_beta_N"/>
</dbReference>
<gene>
    <name evidence="13" type="primary">dnaN_1</name>
    <name evidence="13" type="ORF">DDT42_00732</name>
</gene>
<comment type="subunit">
    <text evidence="9">Forms a ring-shaped head-to-tail homodimer around DNA.</text>
</comment>
<dbReference type="SMART" id="SM00480">
    <property type="entry name" value="POL3Bc"/>
    <property type="match status" value="1"/>
</dbReference>
<evidence type="ECO:0000259" key="11">
    <source>
        <dbReference type="Pfam" id="PF02767"/>
    </source>
</evidence>
<feature type="domain" description="DNA polymerase III beta sliding clamp C-terminal" evidence="12">
    <location>
        <begin position="248"/>
        <end position="353"/>
    </location>
</feature>
<keyword evidence="6 9" id="KW-0235">DNA replication</keyword>
<comment type="function">
    <text evidence="9">Confers DNA tethering and processivity to DNA polymerases and other proteins. Acts as a clamp, forming a ring around DNA (a reaction catalyzed by the clamp-loading complex) which diffuses in an ATP-independent manner freely and bidirectionally along dsDNA. Initially characterized for its ability to contact the catalytic subunit of DNA polymerase III (Pol III), a complex, multichain enzyme responsible for most of the replicative synthesis in bacteria; Pol III exhibits 3'-5' exonuclease proofreading activity. The beta chain is required for initiation of replication as well as for processivity of DNA replication.</text>
</comment>
<comment type="caution">
    <text evidence="13">The sequence shown here is derived from an EMBL/GenBank/DDBJ whole genome shotgun (WGS) entry which is preliminary data.</text>
</comment>
<dbReference type="InterPro" id="IPR022635">
    <property type="entry name" value="DNA_polIII_beta_C"/>
</dbReference>
<dbReference type="GO" id="GO:0009360">
    <property type="term" value="C:DNA polymerase III complex"/>
    <property type="evidence" value="ECO:0007669"/>
    <property type="project" value="InterPro"/>
</dbReference>
<dbReference type="Pfam" id="PF00712">
    <property type="entry name" value="DNA_pol3_beta"/>
    <property type="match status" value="1"/>
</dbReference>
<keyword evidence="8" id="KW-0238">DNA-binding</keyword>
<evidence type="ECO:0000313" key="13">
    <source>
        <dbReference type="EMBL" id="MBT9144876.1"/>
    </source>
</evidence>
<dbReference type="PANTHER" id="PTHR30478">
    <property type="entry name" value="DNA POLYMERASE III SUBUNIT BETA"/>
    <property type="match status" value="1"/>
</dbReference>
<evidence type="ECO:0000256" key="2">
    <source>
        <dbReference type="ARBA" id="ARBA00010752"/>
    </source>
</evidence>
<evidence type="ECO:0000256" key="5">
    <source>
        <dbReference type="ARBA" id="ARBA00022695"/>
    </source>
</evidence>
<dbReference type="PIRSF" id="PIRSF000804">
    <property type="entry name" value="DNA_pol_III_b"/>
    <property type="match status" value="1"/>
</dbReference>
<evidence type="ECO:0000313" key="14">
    <source>
        <dbReference type="Proteomes" id="UP000811545"/>
    </source>
</evidence>
<evidence type="ECO:0000256" key="8">
    <source>
        <dbReference type="ARBA" id="ARBA00023125"/>
    </source>
</evidence>
<evidence type="ECO:0000256" key="7">
    <source>
        <dbReference type="ARBA" id="ARBA00022932"/>
    </source>
</evidence>
<comment type="subcellular location">
    <subcellularLocation>
        <location evidence="1 9">Cytoplasm</location>
    </subcellularLocation>
</comment>
<keyword evidence="3 9" id="KW-0963">Cytoplasm</keyword>
<feature type="domain" description="DNA polymerase III beta sliding clamp central" evidence="11">
    <location>
        <begin position="133"/>
        <end position="244"/>
    </location>
</feature>
<evidence type="ECO:0000256" key="9">
    <source>
        <dbReference type="PIRNR" id="PIRNR000804"/>
    </source>
</evidence>
<dbReference type="GO" id="GO:0003677">
    <property type="term" value="F:DNA binding"/>
    <property type="evidence" value="ECO:0007669"/>
    <property type="project" value="UniProtKB-UniRule"/>
</dbReference>
<evidence type="ECO:0000256" key="1">
    <source>
        <dbReference type="ARBA" id="ARBA00004496"/>
    </source>
</evidence>
<keyword evidence="7 9" id="KW-0239">DNA-directed DNA polymerase</keyword>
<dbReference type="SUPFAM" id="SSF55979">
    <property type="entry name" value="DNA clamp"/>
    <property type="match status" value="3"/>
</dbReference>
<evidence type="ECO:0000259" key="10">
    <source>
        <dbReference type="Pfam" id="PF00712"/>
    </source>
</evidence>
<dbReference type="Gene3D" id="3.70.10.10">
    <property type="match status" value="1"/>
</dbReference>
<dbReference type="GO" id="GO:0003887">
    <property type="term" value="F:DNA-directed DNA polymerase activity"/>
    <property type="evidence" value="ECO:0007669"/>
    <property type="project" value="UniProtKB-UniRule"/>
</dbReference>
<dbReference type="PANTHER" id="PTHR30478:SF0">
    <property type="entry name" value="BETA SLIDING CLAMP"/>
    <property type="match status" value="1"/>
</dbReference>
<protein>
    <recommendedName>
        <fullName evidence="9">Beta sliding clamp</fullName>
    </recommendedName>
</protein>
<dbReference type="Pfam" id="PF02768">
    <property type="entry name" value="DNA_pol3_beta_3"/>
    <property type="match status" value="1"/>
</dbReference>
<evidence type="ECO:0000256" key="6">
    <source>
        <dbReference type="ARBA" id="ARBA00022705"/>
    </source>
</evidence>
<feature type="domain" description="DNA polymerase III beta sliding clamp N-terminal" evidence="10">
    <location>
        <begin position="6"/>
        <end position="123"/>
    </location>
</feature>
<dbReference type="EMBL" id="QLTW01000028">
    <property type="protein sequence ID" value="MBT9144876.1"/>
    <property type="molecule type" value="Genomic_DNA"/>
</dbReference>